<name>A0A7J4IV25_9ARCH</name>
<evidence type="ECO:0000256" key="1">
    <source>
        <dbReference type="SAM" id="Phobius"/>
    </source>
</evidence>
<feature type="transmembrane region" description="Helical" evidence="1">
    <location>
        <begin position="47"/>
        <end position="79"/>
    </location>
</feature>
<proteinExistence type="predicted"/>
<evidence type="ECO:0000313" key="3">
    <source>
        <dbReference type="Proteomes" id="UP000577419"/>
    </source>
</evidence>
<keyword evidence="1" id="KW-1133">Transmembrane helix</keyword>
<protein>
    <submittedName>
        <fullName evidence="2">Uncharacterized protein</fullName>
    </submittedName>
</protein>
<comment type="caution">
    <text evidence="2">The sequence shown here is derived from an EMBL/GenBank/DDBJ whole genome shotgun (WGS) entry which is preliminary data.</text>
</comment>
<reference evidence="3" key="1">
    <citation type="journal article" date="2020" name="bioRxiv">
        <title>A rank-normalized archaeal taxonomy based on genome phylogeny resolves widespread incomplete and uneven classifications.</title>
        <authorList>
            <person name="Rinke C."/>
            <person name="Chuvochina M."/>
            <person name="Mussig A.J."/>
            <person name="Chaumeil P.-A."/>
            <person name="Waite D.W."/>
            <person name="Whitman W.B."/>
            <person name="Parks D.H."/>
            <person name="Hugenholtz P."/>
        </authorList>
    </citation>
    <scope>NUCLEOTIDE SEQUENCE [LARGE SCALE GENOMIC DNA]</scope>
</reference>
<dbReference type="EMBL" id="DUFG01000012">
    <property type="protein sequence ID" value="HIH08075.1"/>
    <property type="molecule type" value="Genomic_DNA"/>
</dbReference>
<evidence type="ECO:0000313" key="2">
    <source>
        <dbReference type="EMBL" id="HIH08075.1"/>
    </source>
</evidence>
<organism evidence="2 3">
    <name type="scientific">Candidatus Iainarchaeum sp</name>
    <dbReference type="NCBI Taxonomy" id="3101447"/>
    <lineage>
        <taxon>Archaea</taxon>
        <taxon>Candidatus Iainarchaeota</taxon>
        <taxon>Candidatus Iainarchaeia</taxon>
        <taxon>Candidatus Iainarchaeales</taxon>
        <taxon>Candidatus Iainarchaeaceae</taxon>
        <taxon>Candidatus Iainarchaeum</taxon>
    </lineage>
</organism>
<dbReference type="Proteomes" id="UP000577419">
    <property type="component" value="Unassembled WGS sequence"/>
</dbReference>
<feature type="transmembrane region" description="Helical" evidence="1">
    <location>
        <begin position="22"/>
        <end position="41"/>
    </location>
</feature>
<gene>
    <name evidence="2" type="ORF">HA237_01760</name>
</gene>
<keyword evidence="1" id="KW-0472">Membrane</keyword>
<dbReference type="AlphaFoldDB" id="A0A7J4IV25"/>
<sequence>MGFIISIIDAIKKAIPIIVNKFVSFVLLIFFLGVLFGIYVLQFKDIIFVPILGLVILAIYFRLDEGFLLLVLYFLAVFLL</sequence>
<keyword evidence="1" id="KW-0812">Transmembrane</keyword>
<accession>A0A7J4IV25</accession>